<accession>Q6ZBR0</accession>
<reference evidence="1" key="1">
    <citation type="submission" date="2001-12" db="EMBL/GenBank/DDBJ databases">
        <title>Oryza sativa nipponbare(GA3) genomic DNA, chromosome 8, PAC clone:P0028A08.</title>
        <authorList>
            <person name="Sasaki T."/>
            <person name="Matsumoto T."/>
            <person name="Yamamoto K."/>
        </authorList>
    </citation>
    <scope>NUCLEOTIDE SEQUENCE</scope>
</reference>
<name>Q6ZBR0_ORYSJ</name>
<protein>
    <submittedName>
        <fullName evidence="2">Uncharacterized protein</fullName>
    </submittedName>
</protein>
<dbReference type="EMBL" id="AP004620">
    <property type="protein sequence ID" value="BAD09656.1"/>
    <property type="molecule type" value="Genomic_DNA"/>
</dbReference>
<sequence length="57" mass="6345">MARCHTNWIHAYEGEATEPSVTRRGPAELAAQVWMPDSRTSSSNLAKTRILKQHGVP</sequence>
<evidence type="ECO:0000313" key="1">
    <source>
        <dbReference type="EMBL" id="BAD09427.1"/>
    </source>
</evidence>
<dbReference type="Proteomes" id="UP000000763">
    <property type="component" value="Chromosome 8"/>
</dbReference>
<reference evidence="3" key="4">
    <citation type="journal article" date="2008" name="Nucleic Acids Res.">
        <title>The rice annotation project database (RAP-DB): 2008 update.</title>
        <authorList>
            <consortium name="The rice annotation project (RAP)"/>
        </authorList>
    </citation>
    <scope>GENOME REANNOTATION</scope>
    <source>
        <strain evidence="3">cv. Nipponbare</strain>
    </source>
</reference>
<evidence type="ECO:0000313" key="2">
    <source>
        <dbReference type="EMBL" id="BAD09656.1"/>
    </source>
</evidence>
<reference evidence="2" key="2">
    <citation type="submission" date="2002-01" db="EMBL/GenBank/DDBJ databases">
        <title>Oryza sativa nipponbare(GA3) genomic DNA, chromosome 8, PAC clone:P0605H02.</title>
        <authorList>
            <person name="Sasaki T."/>
            <person name="Matsumoto T."/>
            <person name="Yamamoto K."/>
        </authorList>
    </citation>
    <scope>NUCLEOTIDE SEQUENCE</scope>
</reference>
<organism evidence="2 3">
    <name type="scientific">Oryza sativa subsp. japonica</name>
    <name type="common">Rice</name>
    <dbReference type="NCBI Taxonomy" id="39947"/>
    <lineage>
        <taxon>Eukaryota</taxon>
        <taxon>Viridiplantae</taxon>
        <taxon>Streptophyta</taxon>
        <taxon>Embryophyta</taxon>
        <taxon>Tracheophyta</taxon>
        <taxon>Spermatophyta</taxon>
        <taxon>Magnoliopsida</taxon>
        <taxon>Liliopsida</taxon>
        <taxon>Poales</taxon>
        <taxon>Poaceae</taxon>
        <taxon>BOP clade</taxon>
        <taxon>Oryzoideae</taxon>
        <taxon>Oryzeae</taxon>
        <taxon>Oryzinae</taxon>
        <taxon>Oryza</taxon>
        <taxon>Oryza sativa</taxon>
    </lineage>
</organism>
<reference evidence="3" key="3">
    <citation type="journal article" date="2005" name="Nature">
        <title>The map-based sequence of the rice genome.</title>
        <authorList>
            <consortium name="International rice genome sequencing project (IRGSP)"/>
            <person name="Matsumoto T."/>
            <person name="Wu J."/>
            <person name="Kanamori H."/>
            <person name="Katayose Y."/>
            <person name="Fujisawa M."/>
            <person name="Namiki N."/>
            <person name="Mizuno H."/>
            <person name="Yamamoto K."/>
            <person name="Antonio B.A."/>
            <person name="Baba T."/>
            <person name="Sakata K."/>
            <person name="Nagamura Y."/>
            <person name="Aoki H."/>
            <person name="Arikawa K."/>
            <person name="Arita K."/>
            <person name="Bito T."/>
            <person name="Chiden Y."/>
            <person name="Fujitsuka N."/>
            <person name="Fukunaka R."/>
            <person name="Hamada M."/>
            <person name="Harada C."/>
            <person name="Hayashi A."/>
            <person name="Hijishita S."/>
            <person name="Honda M."/>
            <person name="Hosokawa S."/>
            <person name="Ichikawa Y."/>
            <person name="Idonuma A."/>
            <person name="Iijima M."/>
            <person name="Ikeda M."/>
            <person name="Ikeno M."/>
            <person name="Ito K."/>
            <person name="Ito S."/>
            <person name="Ito T."/>
            <person name="Ito Y."/>
            <person name="Ito Y."/>
            <person name="Iwabuchi A."/>
            <person name="Kamiya K."/>
            <person name="Karasawa W."/>
            <person name="Kurita K."/>
            <person name="Katagiri S."/>
            <person name="Kikuta A."/>
            <person name="Kobayashi H."/>
            <person name="Kobayashi N."/>
            <person name="Machita K."/>
            <person name="Maehara T."/>
            <person name="Masukawa M."/>
            <person name="Mizubayashi T."/>
            <person name="Mukai Y."/>
            <person name="Nagasaki H."/>
            <person name="Nagata Y."/>
            <person name="Naito S."/>
            <person name="Nakashima M."/>
            <person name="Nakama Y."/>
            <person name="Nakamichi Y."/>
            <person name="Nakamura M."/>
            <person name="Meguro A."/>
            <person name="Negishi M."/>
            <person name="Ohta I."/>
            <person name="Ohta T."/>
            <person name="Okamoto M."/>
            <person name="Ono N."/>
            <person name="Saji S."/>
            <person name="Sakaguchi M."/>
            <person name="Sakai K."/>
            <person name="Shibata M."/>
            <person name="Shimokawa T."/>
            <person name="Song J."/>
            <person name="Takazaki Y."/>
            <person name="Terasawa K."/>
            <person name="Tsugane M."/>
            <person name="Tsuji K."/>
            <person name="Ueda S."/>
            <person name="Waki K."/>
            <person name="Yamagata H."/>
            <person name="Yamamoto M."/>
            <person name="Yamamoto S."/>
            <person name="Yamane H."/>
            <person name="Yoshiki S."/>
            <person name="Yoshihara R."/>
            <person name="Yukawa K."/>
            <person name="Zhong H."/>
            <person name="Yano M."/>
            <person name="Yuan Q."/>
            <person name="Ouyang S."/>
            <person name="Liu J."/>
            <person name="Jones K.M."/>
            <person name="Gansberger K."/>
            <person name="Moffat K."/>
            <person name="Hill J."/>
            <person name="Bera J."/>
            <person name="Fadrosh D."/>
            <person name="Jin S."/>
            <person name="Johri S."/>
            <person name="Kim M."/>
            <person name="Overton L."/>
            <person name="Reardon M."/>
            <person name="Tsitrin T."/>
            <person name="Vuong H."/>
            <person name="Weaver B."/>
            <person name="Ciecko A."/>
            <person name="Tallon L."/>
            <person name="Jackson J."/>
            <person name="Pai G."/>
            <person name="Aken S.V."/>
            <person name="Utterback T."/>
            <person name="Reidmuller S."/>
            <person name="Feldblyum T."/>
            <person name="Hsiao J."/>
            <person name="Zismann V."/>
            <person name="Iobst S."/>
            <person name="de Vazeille A.R."/>
            <person name="Buell C.R."/>
            <person name="Ying K."/>
            <person name="Li Y."/>
            <person name="Lu T."/>
            <person name="Huang Y."/>
            <person name="Zhao Q."/>
            <person name="Feng Q."/>
            <person name="Zhang L."/>
            <person name="Zhu J."/>
            <person name="Weng Q."/>
            <person name="Mu J."/>
            <person name="Lu Y."/>
            <person name="Fan D."/>
            <person name="Liu Y."/>
            <person name="Guan J."/>
            <person name="Zhang Y."/>
            <person name="Yu S."/>
            <person name="Liu X."/>
            <person name="Zhang Y."/>
            <person name="Hong G."/>
            <person name="Han B."/>
            <person name="Choisne N."/>
            <person name="Demange N."/>
            <person name="Orjeda G."/>
            <person name="Samain S."/>
            <person name="Cattolico L."/>
            <person name="Pelletier E."/>
            <person name="Couloux A."/>
            <person name="Segurens B."/>
            <person name="Wincker P."/>
            <person name="D'Hont A."/>
            <person name="Scarpelli C."/>
            <person name="Weissenbach J."/>
            <person name="Salanoubat M."/>
            <person name="Quetier F."/>
            <person name="Yu Y."/>
            <person name="Kim H.R."/>
            <person name="Rambo T."/>
            <person name="Currie J."/>
            <person name="Collura K."/>
            <person name="Luo M."/>
            <person name="Yang T."/>
            <person name="Ammiraju J.S.S."/>
            <person name="Engler F."/>
            <person name="Soderlund C."/>
            <person name="Wing R.A."/>
            <person name="Palmer L.E."/>
            <person name="de la Bastide M."/>
            <person name="Spiegel L."/>
            <person name="Nascimento L."/>
            <person name="Zutavern T."/>
            <person name="O'Shaughnessy A."/>
            <person name="Dike S."/>
            <person name="Dedhia N."/>
            <person name="Preston R."/>
            <person name="Balija V."/>
            <person name="McCombie W.R."/>
            <person name="Chow T."/>
            <person name="Chen H."/>
            <person name="Chung M."/>
            <person name="Chen C."/>
            <person name="Shaw J."/>
            <person name="Wu H."/>
            <person name="Hsiao K."/>
            <person name="Chao Y."/>
            <person name="Chu M."/>
            <person name="Cheng C."/>
            <person name="Hour A."/>
            <person name="Lee P."/>
            <person name="Lin S."/>
            <person name="Lin Y."/>
            <person name="Liou J."/>
            <person name="Liu S."/>
            <person name="Hsing Y."/>
            <person name="Raghuvanshi S."/>
            <person name="Mohanty A."/>
            <person name="Bharti A.K."/>
            <person name="Gaur A."/>
            <person name="Gupta V."/>
            <person name="Kumar D."/>
            <person name="Ravi V."/>
            <person name="Vij S."/>
            <person name="Kapur A."/>
            <person name="Khurana P."/>
            <person name="Khurana P."/>
            <person name="Khurana J.P."/>
            <person name="Tyagi A.K."/>
            <person name="Gaikwad K."/>
            <person name="Singh A."/>
            <person name="Dalal V."/>
            <person name="Srivastava S."/>
            <person name="Dixit A."/>
            <person name="Pal A.K."/>
            <person name="Ghazi I.A."/>
            <person name="Yadav M."/>
            <person name="Pandit A."/>
            <person name="Bhargava A."/>
            <person name="Sureshbabu K."/>
            <person name="Batra K."/>
            <person name="Sharma T.R."/>
            <person name="Mohapatra T."/>
            <person name="Singh N.K."/>
            <person name="Messing J."/>
            <person name="Nelson A.B."/>
            <person name="Fuks G."/>
            <person name="Kavchok S."/>
            <person name="Keizer G."/>
            <person name="Linton E."/>
            <person name="Llaca V."/>
            <person name="Song R."/>
            <person name="Tanyolac B."/>
            <person name="Young S."/>
            <person name="Ho-Il K."/>
            <person name="Hahn J.H."/>
            <person name="Sangsakoo G."/>
            <person name="Vanavichit A."/>
            <person name="de Mattos Luiz.A.T."/>
            <person name="Zimmer P.D."/>
            <person name="Malone G."/>
            <person name="Dellagostin O."/>
            <person name="de Oliveira A.C."/>
            <person name="Bevan M."/>
            <person name="Bancroft I."/>
            <person name="Minx P."/>
            <person name="Cordum H."/>
            <person name="Wilson R."/>
            <person name="Cheng Z."/>
            <person name="Jin W."/>
            <person name="Jiang J."/>
            <person name="Leong S.A."/>
            <person name="Iwama H."/>
            <person name="Gojobori T."/>
            <person name="Itoh T."/>
            <person name="Niimura Y."/>
            <person name="Fujii Y."/>
            <person name="Habara T."/>
            <person name="Sakai H."/>
            <person name="Sato Y."/>
            <person name="Wilson G."/>
            <person name="Kumar K."/>
            <person name="McCouch S."/>
            <person name="Juretic N."/>
            <person name="Hoen D."/>
            <person name="Wright S."/>
            <person name="Bruskiewich R."/>
            <person name="Bureau T."/>
            <person name="Miyao A."/>
            <person name="Hirochika H."/>
            <person name="Nishikawa T."/>
            <person name="Kadowaki K."/>
            <person name="Sugiura M."/>
            <person name="Burr B."/>
            <person name="Sasaki T."/>
        </authorList>
    </citation>
    <scope>NUCLEOTIDE SEQUENCE [LARGE SCALE GENOMIC DNA]</scope>
    <source>
        <strain evidence="3">cv. Nipponbare</strain>
    </source>
</reference>
<evidence type="ECO:0000313" key="3">
    <source>
        <dbReference type="Proteomes" id="UP000000763"/>
    </source>
</evidence>
<dbReference type="EMBL" id="AP004557">
    <property type="protein sequence ID" value="BAD09427.1"/>
    <property type="molecule type" value="Genomic_DNA"/>
</dbReference>
<gene>
    <name evidence="1" type="ORF">P0028A08.35</name>
    <name evidence="2" type="ORF">P0605H02.12</name>
</gene>
<dbReference type="AlphaFoldDB" id="Q6ZBR0"/>
<proteinExistence type="predicted"/>